<feature type="chain" id="PRO_5003405176" evidence="1">
    <location>
        <begin position="24"/>
        <end position="59"/>
    </location>
</feature>
<evidence type="ECO:0000313" key="3">
    <source>
        <dbReference type="Proteomes" id="UP000008068"/>
    </source>
</evidence>
<dbReference type="EMBL" id="GL379837">
    <property type="protein sequence ID" value="EGT52548.1"/>
    <property type="molecule type" value="Genomic_DNA"/>
</dbReference>
<organism evidence="3">
    <name type="scientific">Caenorhabditis brenneri</name>
    <name type="common">Nematode worm</name>
    <dbReference type="NCBI Taxonomy" id="135651"/>
    <lineage>
        <taxon>Eukaryota</taxon>
        <taxon>Metazoa</taxon>
        <taxon>Ecdysozoa</taxon>
        <taxon>Nematoda</taxon>
        <taxon>Chromadorea</taxon>
        <taxon>Rhabditida</taxon>
        <taxon>Rhabditina</taxon>
        <taxon>Rhabditomorpha</taxon>
        <taxon>Rhabditoidea</taxon>
        <taxon>Rhabditidae</taxon>
        <taxon>Peloderinae</taxon>
        <taxon>Caenorhabditis</taxon>
    </lineage>
</organism>
<accession>G0N4J9</accession>
<protein>
    <submittedName>
        <fullName evidence="2">Uncharacterized protein</fullName>
    </submittedName>
</protein>
<evidence type="ECO:0000256" key="1">
    <source>
        <dbReference type="SAM" id="SignalP"/>
    </source>
</evidence>
<reference evidence="3" key="1">
    <citation type="submission" date="2011-07" db="EMBL/GenBank/DDBJ databases">
        <authorList>
            <consortium name="Caenorhabditis brenneri Sequencing and Analysis Consortium"/>
            <person name="Wilson R.K."/>
        </authorList>
    </citation>
    <scope>NUCLEOTIDE SEQUENCE [LARGE SCALE GENOMIC DNA]</scope>
    <source>
        <strain evidence="3">PB2801</strain>
    </source>
</reference>
<dbReference type="Proteomes" id="UP000008068">
    <property type="component" value="Unassembled WGS sequence"/>
</dbReference>
<dbReference type="AlphaFoldDB" id="G0N4J9"/>
<dbReference type="HOGENOM" id="CLU_2962953_0_0_1"/>
<sequence length="59" mass="7117">MDLFLTLLTVVYFLSFQLDREECIPSRNKQAESEKFLKRDKDEASYFRMEKGNLRYSLC</sequence>
<keyword evidence="1" id="KW-0732">Signal</keyword>
<feature type="signal peptide" evidence="1">
    <location>
        <begin position="1"/>
        <end position="23"/>
    </location>
</feature>
<name>G0N4J9_CAEBE</name>
<dbReference type="InParanoid" id="G0N4J9"/>
<evidence type="ECO:0000313" key="2">
    <source>
        <dbReference type="EMBL" id="EGT52548.1"/>
    </source>
</evidence>
<gene>
    <name evidence="2" type="ORF">CAEBREN_12225</name>
</gene>
<proteinExistence type="predicted"/>
<keyword evidence="3" id="KW-1185">Reference proteome</keyword>